<keyword evidence="3" id="KW-0328">Glycosyltransferase</keyword>
<sequence>MKHYFSSPIALLVAVVILMSAGYSFYYHDRPRVDAKAYDSIGWNLARGLGYVEHEQNAGNPRGDDAIVRVGPGYQFFLAGVYTLFGHHVWVVWILHALLRGGTVYLVYALTRFFLHNEKPALLAALLVGFSPDLIVINGLLLTETLFLFLLIAAVYGTIRLVSSDISATRLSVVGSGFLWACAVLTRPVALVPLFATVGILLFRRRWRDTVLIVVMPLLLVGSWSYTMTQRYDHFIITTTAGWYDIWVGNNPEATGGFEKSVAIQDFRDVTHDSTVLERVGREKYFEFLFYQPFQFLELQWRKTALYVSSIRPGGYWIHLLAHPWDMRVTLAASLVWTLILFAGGLAGGYRWFRERRDVASRLFLFFAVLQPLAVIPIIVETRYRYAFFPFLAICTAYFIMTYRPKVSLRALGFALVFLGTATLYDLWYNFGDIIEKIGRVL</sequence>
<dbReference type="STRING" id="1802117.A3J54_02070"/>
<keyword evidence="7 8" id="KW-0472">Membrane</keyword>
<keyword evidence="4" id="KW-0808">Transferase</keyword>
<evidence type="ECO:0000313" key="11">
    <source>
        <dbReference type="Proteomes" id="UP000176576"/>
    </source>
</evidence>
<keyword evidence="6 8" id="KW-1133">Transmembrane helix</keyword>
<dbReference type="GO" id="GO:0016763">
    <property type="term" value="F:pentosyltransferase activity"/>
    <property type="evidence" value="ECO:0007669"/>
    <property type="project" value="TreeGrafter"/>
</dbReference>
<evidence type="ECO:0000256" key="7">
    <source>
        <dbReference type="ARBA" id="ARBA00023136"/>
    </source>
</evidence>
<feature type="transmembrane region" description="Helical" evidence="8">
    <location>
        <begin position="386"/>
        <end position="404"/>
    </location>
</feature>
<feature type="transmembrane region" description="Helical" evidence="8">
    <location>
        <begin position="210"/>
        <end position="227"/>
    </location>
</feature>
<dbReference type="Pfam" id="PF13231">
    <property type="entry name" value="PMT_2"/>
    <property type="match status" value="1"/>
</dbReference>
<dbReference type="EMBL" id="MHNN01000028">
    <property type="protein sequence ID" value="OGZ44787.1"/>
    <property type="molecule type" value="Genomic_DNA"/>
</dbReference>
<accession>A0A1G2G3N3</accession>
<evidence type="ECO:0000256" key="2">
    <source>
        <dbReference type="ARBA" id="ARBA00022475"/>
    </source>
</evidence>
<feature type="transmembrane region" description="Helical" evidence="8">
    <location>
        <begin position="329"/>
        <end position="350"/>
    </location>
</feature>
<evidence type="ECO:0000256" key="4">
    <source>
        <dbReference type="ARBA" id="ARBA00022679"/>
    </source>
</evidence>
<evidence type="ECO:0000313" key="10">
    <source>
        <dbReference type="EMBL" id="OGZ44787.1"/>
    </source>
</evidence>
<dbReference type="GO" id="GO:0005886">
    <property type="term" value="C:plasma membrane"/>
    <property type="evidence" value="ECO:0007669"/>
    <property type="project" value="UniProtKB-SubCell"/>
</dbReference>
<gene>
    <name evidence="10" type="ORF">A3J54_02070</name>
</gene>
<evidence type="ECO:0000259" key="9">
    <source>
        <dbReference type="Pfam" id="PF13231"/>
    </source>
</evidence>
<feature type="transmembrane region" description="Helical" evidence="8">
    <location>
        <begin position="362"/>
        <end position="380"/>
    </location>
</feature>
<evidence type="ECO:0000256" key="6">
    <source>
        <dbReference type="ARBA" id="ARBA00022989"/>
    </source>
</evidence>
<dbReference type="PANTHER" id="PTHR33908:SF11">
    <property type="entry name" value="MEMBRANE PROTEIN"/>
    <property type="match status" value="1"/>
</dbReference>
<keyword evidence="5 8" id="KW-0812">Transmembrane</keyword>
<protein>
    <recommendedName>
        <fullName evidence="9">Glycosyltransferase RgtA/B/C/D-like domain-containing protein</fullName>
    </recommendedName>
</protein>
<reference evidence="10 11" key="1">
    <citation type="journal article" date="2016" name="Nat. Commun.">
        <title>Thousands of microbial genomes shed light on interconnected biogeochemical processes in an aquifer system.</title>
        <authorList>
            <person name="Anantharaman K."/>
            <person name="Brown C.T."/>
            <person name="Hug L.A."/>
            <person name="Sharon I."/>
            <person name="Castelle C.J."/>
            <person name="Probst A.J."/>
            <person name="Thomas B.C."/>
            <person name="Singh A."/>
            <person name="Wilkins M.J."/>
            <person name="Karaoz U."/>
            <person name="Brodie E.L."/>
            <person name="Williams K.H."/>
            <person name="Hubbard S.S."/>
            <person name="Banfield J.F."/>
        </authorList>
    </citation>
    <scope>NUCLEOTIDE SEQUENCE [LARGE SCALE GENOMIC DNA]</scope>
</reference>
<organism evidence="10 11">
    <name type="scientific">Candidatus Ryanbacteria bacterium RIFCSPHIGHO2_02_FULL_45_13b</name>
    <dbReference type="NCBI Taxonomy" id="1802117"/>
    <lineage>
        <taxon>Bacteria</taxon>
        <taxon>Candidatus Ryaniibacteriota</taxon>
    </lineage>
</organism>
<evidence type="ECO:0000256" key="3">
    <source>
        <dbReference type="ARBA" id="ARBA00022676"/>
    </source>
</evidence>
<dbReference type="InterPro" id="IPR050297">
    <property type="entry name" value="LipidA_mod_glycosyltrf_83"/>
</dbReference>
<dbReference type="Proteomes" id="UP000176576">
    <property type="component" value="Unassembled WGS sequence"/>
</dbReference>
<proteinExistence type="predicted"/>
<comment type="subcellular location">
    <subcellularLocation>
        <location evidence="1">Cell membrane</location>
        <topology evidence="1">Multi-pass membrane protein</topology>
    </subcellularLocation>
</comment>
<comment type="caution">
    <text evidence="10">The sequence shown here is derived from an EMBL/GenBank/DDBJ whole genome shotgun (WGS) entry which is preliminary data.</text>
</comment>
<feature type="transmembrane region" description="Helical" evidence="8">
    <location>
        <begin position="6"/>
        <end position="26"/>
    </location>
</feature>
<feature type="transmembrane region" description="Helical" evidence="8">
    <location>
        <begin position="411"/>
        <end position="431"/>
    </location>
</feature>
<feature type="transmembrane region" description="Helical" evidence="8">
    <location>
        <begin position="177"/>
        <end position="203"/>
    </location>
</feature>
<dbReference type="InterPro" id="IPR038731">
    <property type="entry name" value="RgtA/B/C-like"/>
</dbReference>
<evidence type="ECO:0000256" key="8">
    <source>
        <dbReference type="SAM" id="Phobius"/>
    </source>
</evidence>
<dbReference type="AlphaFoldDB" id="A0A1G2G3N3"/>
<feature type="domain" description="Glycosyltransferase RgtA/B/C/D-like" evidence="9">
    <location>
        <begin position="71"/>
        <end position="214"/>
    </location>
</feature>
<dbReference type="GO" id="GO:0009103">
    <property type="term" value="P:lipopolysaccharide biosynthetic process"/>
    <property type="evidence" value="ECO:0007669"/>
    <property type="project" value="UniProtKB-ARBA"/>
</dbReference>
<evidence type="ECO:0000256" key="5">
    <source>
        <dbReference type="ARBA" id="ARBA00022692"/>
    </source>
</evidence>
<evidence type="ECO:0000256" key="1">
    <source>
        <dbReference type="ARBA" id="ARBA00004651"/>
    </source>
</evidence>
<keyword evidence="2" id="KW-1003">Cell membrane</keyword>
<name>A0A1G2G3N3_9BACT</name>
<dbReference type="PANTHER" id="PTHR33908">
    <property type="entry name" value="MANNOSYLTRANSFERASE YKCB-RELATED"/>
    <property type="match status" value="1"/>
</dbReference>